<organism evidence="8 9">
    <name type="scientific">Globodera rostochiensis</name>
    <name type="common">Golden nematode worm</name>
    <name type="synonym">Heterodera rostochiensis</name>
    <dbReference type="NCBI Taxonomy" id="31243"/>
    <lineage>
        <taxon>Eukaryota</taxon>
        <taxon>Metazoa</taxon>
        <taxon>Ecdysozoa</taxon>
        <taxon>Nematoda</taxon>
        <taxon>Chromadorea</taxon>
        <taxon>Rhabditida</taxon>
        <taxon>Tylenchina</taxon>
        <taxon>Tylenchomorpha</taxon>
        <taxon>Tylenchoidea</taxon>
        <taxon>Heteroderidae</taxon>
        <taxon>Heteroderinae</taxon>
        <taxon>Globodera</taxon>
    </lineage>
</organism>
<evidence type="ECO:0000256" key="1">
    <source>
        <dbReference type="ARBA" id="ARBA00004141"/>
    </source>
</evidence>
<dbReference type="AlphaFoldDB" id="A0A914H4Z5"/>
<comment type="similarity">
    <text evidence="2">Belongs to the nucleotide-sugar transporter family. SLC35A subfamily.</text>
</comment>
<sequence length="354" mass="39699">MSSPSVSLPLSTANSLFYKRFGIIGVIISQTTMPLMVRASRDRDVAFIITVNVFCMDLIKLIFCAVLLSAKEWSFLKFLKAAKMTVFGDPIETAKVCLPSIIYLIQNNLYYIALSNLESTTFLVIYQLKILTTALLLHFFLKKTLSSAQWMALVILMVGVSIVQSQYDPPPPHTKTEQNPLVGFVAVTAMCFTSSFAGVYLELVLKQSQVNVWMQNIRMALFGIIISLALVWAKDRERIYKDGIFVGYDPMVWLMTVNNSLGGLLIAVVIKYADNIMKAYAQATAILGAAFGSWLIFNFVPNRLFAFGTALVTLSVYLYNGYPSNRNQSADSNSYRQLPNFQSEDRKILDQNKK</sequence>
<evidence type="ECO:0000256" key="6">
    <source>
        <dbReference type="ARBA" id="ARBA00023136"/>
    </source>
</evidence>
<dbReference type="SUPFAM" id="SSF103481">
    <property type="entry name" value="Multidrug resistance efflux transporter EmrE"/>
    <property type="match status" value="1"/>
</dbReference>
<evidence type="ECO:0000313" key="8">
    <source>
        <dbReference type="Proteomes" id="UP000887572"/>
    </source>
</evidence>
<keyword evidence="3" id="KW-0762">Sugar transport</keyword>
<dbReference type="WBParaSite" id="Gr19_v10_g13287.t1">
    <property type="protein sequence ID" value="Gr19_v10_g13287.t1"/>
    <property type="gene ID" value="Gr19_v10_g13287"/>
</dbReference>
<keyword evidence="6 7" id="KW-0472">Membrane</keyword>
<keyword evidence="4 7" id="KW-0812">Transmembrane</keyword>
<keyword evidence="5 7" id="KW-1133">Transmembrane helix</keyword>
<dbReference type="GO" id="GO:0015165">
    <property type="term" value="F:pyrimidine nucleotide-sugar transmembrane transporter activity"/>
    <property type="evidence" value="ECO:0007669"/>
    <property type="project" value="InterPro"/>
</dbReference>
<evidence type="ECO:0000256" key="7">
    <source>
        <dbReference type="SAM" id="Phobius"/>
    </source>
</evidence>
<evidence type="ECO:0000313" key="9">
    <source>
        <dbReference type="WBParaSite" id="Gr19_v10_g13287.t1"/>
    </source>
</evidence>
<feature type="transmembrane region" description="Helical" evidence="7">
    <location>
        <begin position="279"/>
        <end position="297"/>
    </location>
</feature>
<keyword evidence="3" id="KW-0813">Transport</keyword>
<dbReference type="Pfam" id="PF04142">
    <property type="entry name" value="Nuc_sug_transp"/>
    <property type="match status" value="1"/>
</dbReference>
<dbReference type="NCBIfam" id="TIGR00803">
    <property type="entry name" value="nst"/>
    <property type="match status" value="1"/>
</dbReference>
<feature type="transmembrane region" description="Helical" evidence="7">
    <location>
        <begin position="148"/>
        <end position="167"/>
    </location>
</feature>
<feature type="transmembrane region" description="Helical" evidence="7">
    <location>
        <begin position="253"/>
        <end position="272"/>
    </location>
</feature>
<evidence type="ECO:0000256" key="4">
    <source>
        <dbReference type="ARBA" id="ARBA00022692"/>
    </source>
</evidence>
<dbReference type="Proteomes" id="UP000887572">
    <property type="component" value="Unplaced"/>
</dbReference>
<feature type="transmembrane region" description="Helical" evidence="7">
    <location>
        <begin position="20"/>
        <end position="38"/>
    </location>
</feature>
<dbReference type="PIRSF" id="PIRSF005799">
    <property type="entry name" value="UDP-gal_transpt"/>
    <property type="match status" value="1"/>
</dbReference>
<evidence type="ECO:0000256" key="2">
    <source>
        <dbReference type="ARBA" id="ARBA00009976"/>
    </source>
</evidence>
<dbReference type="PANTHER" id="PTHR10231">
    <property type="entry name" value="NUCLEOTIDE-SUGAR TRANSMEMBRANE TRANSPORTER"/>
    <property type="match status" value="1"/>
</dbReference>
<proteinExistence type="inferred from homology"/>
<reference evidence="9" key="1">
    <citation type="submission" date="2022-11" db="UniProtKB">
        <authorList>
            <consortium name="WormBaseParasite"/>
        </authorList>
    </citation>
    <scope>IDENTIFICATION</scope>
</reference>
<evidence type="ECO:0000256" key="5">
    <source>
        <dbReference type="ARBA" id="ARBA00022989"/>
    </source>
</evidence>
<keyword evidence="8" id="KW-1185">Reference proteome</keyword>
<comment type="subcellular location">
    <subcellularLocation>
        <location evidence="1">Membrane</location>
        <topology evidence="1">Multi-pass membrane protein</topology>
    </subcellularLocation>
</comment>
<feature type="transmembrane region" description="Helical" evidence="7">
    <location>
        <begin position="182"/>
        <end position="205"/>
    </location>
</feature>
<feature type="transmembrane region" description="Helical" evidence="7">
    <location>
        <begin position="123"/>
        <end position="141"/>
    </location>
</feature>
<accession>A0A914H4Z5</accession>
<feature type="transmembrane region" description="Helical" evidence="7">
    <location>
        <begin position="217"/>
        <end position="233"/>
    </location>
</feature>
<protein>
    <submittedName>
        <fullName evidence="9">UDP-galactose transporter</fullName>
    </submittedName>
</protein>
<feature type="transmembrane region" description="Helical" evidence="7">
    <location>
        <begin position="303"/>
        <end position="322"/>
    </location>
</feature>
<dbReference type="GO" id="GO:0000139">
    <property type="term" value="C:Golgi membrane"/>
    <property type="evidence" value="ECO:0007669"/>
    <property type="project" value="InterPro"/>
</dbReference>
<dbReference type="InterPro" id="IPR007271">
    <property type="entry name" value="Nuc_sug_transpt"/>
</dbReference>
<dbReference type="InterPro" id="IPR037185">
    <property type="entry name" value="EmrE-like"/>
</dbReference>
<evidence type="ECO:0000256" key="3">
    <source>
        <dbReference type="ARBA" id="ARBA00022597"/>
    </source>
</evidence>
<name>A0A914H4Z5_GLORO</name>
<feature type="transmembrane region" description="Helical" evidence="7">
    <location>
        <begin position="45"/>
        <end position="70"/>
    </location>
</feature>